<feature type="region of interest" description="Disordered" evidence="5">
    <location>
        <begin position="124"/>
        <end position="230"/>
    </location>
</feature>
<comment type="subcellular location">
    <subcellularLocation>
        <location evidence="1">Cytoplasm</location>
    </subcellularLocation>
</comment>
<feature type="compositionally biased region" description="Basic and acidic residues" evidence="5">
    <location>
        <begin position="657"/>
        <end position="671"/>
    </location>
</feature>
<dbReference type="Proteomes" id="UP000749559">
    <property type="component" value="Unassembled WGS sequence"/>
</dbReference>
<name>A0A8J1THG5_OWEFU</name>
<dbReference type="InterPro" id="IPR018203">
    <property type="entry name" value="GDP_dissociation_inhibitor"/>
</dbReference>
<dbReference type="Gene3D" id="3.50.50.60">
    <property type="entry name" value="FAD/NAD(P)-binding domain"/>
    <property type="match status" value="2"/>
</dbReference>
<dbReference type="GO" id="GO:0005096">
    <property type="term" value="F:GTPase activator activity"/>
    <property type="evidence" value="ECO:0007669"/>
    <property type="project" value="UniProtKB-KW"/>
</dbReference>
<feature type="compositionally biased region" description="Basic and acidic residues" evidence="5">
    <location>
        <begin position="155"/>
        <end position="165"/>
    </location>
</feature>
<dbReference type="PRINTS" id="PR00893">
    <property type="entry name" value="RABESCORT"/>
</dbReference>
<feature type="compositionally biased region" description="Polar residues" evidence="5">
    <location>
        <begin position="692"/>
        <end position="716"/>
    </location>
</feature>
<dbReference type="PRINTS" id="PR00891">
    <property type="entry name" value="RABGDIREP"/>
</dbReference>
<dbReference type="AlphaFoldDB" id="A0A8J1THG5"/>
<dbReference type="GO" id="GO:0007264">
    <property type="term" value="P:small GTPase-mediated signal transduction"/>
    <property type="evidence" value="ECO:0007669"/>
    <property type="project" value="InterPro"/>
</dbReference>
<dbReference type="OrthoDB" id="1923006at2759"/>
<keyword evidence="7" id="KW-1185">Reference proteome</keyword>
<gene>
    <name evidence="6" type="ORF">OFUS_LOCUS4586</name>
</gene>
<dbReference type="GO" id="GO:0005829">
    <property type="term" value="C:cytosol"/>
    <property type="evidence" value="ECO:0007669"/>
    <property type="project" value="TreeGrafter"/>
</dbReference>
<dbReference type="GO" id="GO:0005634">
    <property type="term" value="C:nucleus"/>
    <property type="evidence" value="ECO:0007669"/>
    <property type="project" value="TreeGrafter"/>
</dbReference>
<reference evidence="6" key="1">
    <citation type="submission" date="2022-03" db="EMBL/GenBank/DDBJ databases">
        <authorList>
            <person name="Martin C."/>
        </authorList>
    </citation>
    <scope>NUCLEOTIDE SEQUENCE</scope>
</reference>
<organism evidence="6 7">
    <name type="scientific">Owenia fusiformis</name>
    <name type="common">Polychaete worm</name>
    <dbReference type="NCBI Taxonomy" id="6347"/>
    <lineage>
        <taxon>Eukaryota</taxon>
        <taxon>Metazoa</taxon>
        <taxon>Spiralia</taxon>
        <taxon>Lophotrochozoa</taxon>
        <taxon>Annelida</taxon>
        <taxon>Polychaeta</taxon>
        <taxon>Sedentaria</taxon>
        <taxon>Canalipalpata</taxon>
        <taxon>Sabellida</taxon>
        <taxon>Oweniida</taxon>
        <taxon>Oweniidae</taxon>
        <taxon>Owenia</taxon>
    </lineage>
</organism>
<dbReference type="SUPFAM" id="SSF54373">
    <property type="entry name" value="FAD-linked reductases, C-terminal domain"/>
    <property type="match status" value="1"/>
</dbReference>
<evidence type="ECO:0000313" key="7">
    <source>
        <dbReference type="Proteomes" id="UP000749559"/>
    </source>
</evidence>
<comment type="caution">
    <text evidence="6">The sequence shown here is derived from an EMBL/GenBank/DDBJ whole genome shotgun (WGS) entry which is preliminary data.</text>
</comment>
<dbReference type="SUPFAM" id="SSF51905">
    <property type="entry name" value="FAD/NAD(P)-binding domain"/>
    <property type="match status" value="1"/>
</dbReference>
<dbReference type="GO" id="GO:0005968">
    <property type="term" value="C:Rab-protein geranylgeranyltransferase complex"/>
    <property type="evidence" value="ECO:0007669"/>
    <property type="project" value="InterPro"/>
</dbReference>
<comment type="similarity">
    <text evidence="2">Belongs to the Rab GDI family.</text>
</comment>
<dbReference type="Gene3D" id="3.30.519.10">
    <property type="entry name" value="Guanine Nucleotide Dissociation Inhibitor, domain 2"/>
    <property type="match status" value="1"/>
</dbReference>
<dbReference type="GO" id="GO:0005092">
    <property type="term" value="F:GDP-dissociation inhibitor activity"/>
    <property type="evidence" value="ECO:0007669"/>
    <property type="project" value="InterPro"/>
</dbReference>
<proteinExistence type="inferred from homology"/>
<dbReference type="GO" id="GO:0006886">
    <property type="term" value="P:intracellular protein transport"/>
    <property type="evidence" value="ECO:0007669"/>
    <property type="project" value="InterPro"/>
</dbReference>
<accession>A0A8J1THG5</accession>
<feature type="compositionally biased region" description="Basic and acidic residues" evidence="5">
    <location>
        <begin position="182"/>
        <end position="230"/>
    </location>
</feature>
<evidence type="ECO:0000256" key="3">
    <source>
        <dbReference type="ARBA" id="ARBA00022468"/>
    </source>
</evidence>
<evidence type="ECO:0000256" key="4">
    <source>
        <dbReference type="ARBA" id="ARBA00022490"/>
    </source>
</evidence>
<keyword evidence="4" id="KW-0963">Cytoplasm</keyword>
<feature type="region of interest" description="Disordered" evidence="5">
    <location>
        <begin position="647"/>
        <end position="716"/>
    </location>
</feature>
<evidence type="ECO:0000313" key="6">
    <source>
        <dbReference type="EMBL" id="CAH1777558.1"/>
    </source>
</evidence>
<evidence type="ECO:0000256" key="1">
    <source>
        <dbReference type="ARBA" id="ARBA00004496"/>
    </source>
</evidence>
<protein>
    <submittedName>
        <fullName evidence="6">Uncharacterized protein</fullName>
    </submittedName>
</protein>
<evidence type="ECO:0000256" key="2">
    <source>
        <dbReference type="ARBA" id="ARBA00005593"/>
    </source>
</evidence>
<sequence length="716" mass="79610">MTSPLLIGEKSKMGDDLPTDYDVIVLGSGMSECILAAALSRIGKTVLHIDRNDYYSGDWATFNFEGLQKWAVKHSGTTSESKLKPKEVELSSLLKDGETVVDAQINSNTISNVNQKYFISEKPAFDPETSIPKPDDQKENNYPDAQPSCENTDEDSGKNDTKPNDSDQTVPTYDAPCNEETNTDKLSMDSTEDQNKDTNDSVKQDVNDKISDDAVKGDKDANVEQTKSKVKEIQESSEQCSKEKGKVVWTVEGFKKQWRKFNLDLAPKILFSRGAMVELLISSDIAKYCEFKTVTRVLTHMDGNIKMTPCSRADVFANKEISMIEKRMMMKFLTFCMEYEKHPSEYEGHEGKTFAEFLSIKKLSPNLQHYILNAISMATKQTPLKEGLSKTQKFLQSLGRYGNTAFLWPLYGSGEIPQCFCRMCAVFGGIYCLRMAAQSVILDSNCSHCTGIINTEGTRLNCDWLVMEQSYTPQSFLPDSYSLSQISRGILITDSSILPSAGDQISLLHLPPSEQHPHPITVLELSPTSMACPEGLHVVHMTSRSSKSASEDLAYAVDLIFTGNQASRERPNILWSLFFNQIERGDNASSDVTPENLLLVSGPNSDMDYEQSVLQARELFEKVCPGEEFCPKAPNPEDIIFDFGENKEGTTESGFEPPKEGFEIKDGDTKVSNDAVEESVAVGNDSEKTEDQTINDSTNVTNATTDKPDYETTTES</sequence>
<dbReference type="EMBL" id="CAIIXF020000002">
    <property type="protein sequence ID" value="CAH1777558.1"/>
    <property type="molecule type" value="Genomic_DNA"/>
</dbReference>
<dbReference type="GO" id="GO:0016192">
    <property type="term" value="P:vesicle-mediated transport"/>
    <property type="evidence" value="ECO:0007669"/>
    <property type="project" value="TreeGrafter"/>
</dbReference>
<dbReference type="Gene3D" id="1.10.405.10">
    <property type="entry name" value="Guanine Nucleotide Dissociation Inhibitor, domain 1"/>
    <property type="match status" value="1"/>
</dbReference>
<dbReference type="PANTHER" id="PTHR11787:SF4">
    <property type="entry name" value="CHM, RAB ESCORT PROTEIN 1"/>
    <property type="match status" value="1"/>
</dbReference>
<dbReference type="InterPro" id="IPR001738">
    <property type="entry name" value="Rab_escort"/>
</dbReference>
<keyword evidence="3" id="KW-0343">GTPase activation</keyword>
<dbReference type="Pfam" id="PF00996">
    <property type="entry name" value="GDI"/>
    <property type="match status" value="2"/>
</dbReference>
<dbReference type="PANTHER" id="PTHR11787">
    <property type="entry name" value="RAB GDP-DISSOCIATION INHIBITOR"/>
    <property type="match status" value="1"/>
</dbReference>
<evidence type="ECO:0000256" key="5">
    <source>
        <dbReference type="SAM" id="MobiDB-lite"/>
    </source>
</evidence>
<dbReference type="PIRSF" id="PIRSF016550">
    <property type="entry name" value="Rab_ger_ger_transf_A_euk"/>
    <property type="match status" value="1"/>
</dbReference>
<dbReference type="InterPro" id="IPR036188">
    <property type="entry name" value="FAD/NAD-bd_sf"/>
</dbReference>
<dbReference type="FunFam" id="1.10.405.10:FF:000003">
    <property type="entry name" value="Rab proteins geranylgeranyltransferase component A"/>
    <property type="match status" value="1"/>
</dbReference>